<organism evidence="1">
    <name type="scientific">Salmonella newport</name>
    <dbReference type="NCBI Taxonomy" id="108619"/>
    <lineage>
        <taxon>Bacteria</taxon>
        <taxon>Pseudomonadati</taxon>
        <taxon>Pseudomonadota</taxon>
        <taxon>Gammaproteobacteria</taxon>
        <taxon>Enterobacterales</taxon>
        <taxon>Enterobacteriaceae</taxon>
        <taxon>Salmonella</taxon>
    </lineage>
</organism>
<dbReference type="AlphaFoldDB" id="A0A5U9KLY7"/>
<accession>A0A5U9KLY7</accession>
<comment type="caution">
    <text evidence="1">The sequence shown here is derived from an EMBL/GenBank/DDBJ whole genome shotgun (WGS) entry which is preliminary data.</text>
</comment>
<name>A0A5U9KLY7_SALNE</name>
<protein>
    <submittedName>
        <fullName evidence="1">Uncharacterized protein</fullName>
    </submittedName>
</protein>
<evidence type="ECO:0000313" key="1">
    <source>
        <dbReference type="EMBL" id="EBS2691521.1"/>
    </source>
</evidence>
<gene>
    <name evidence="1" type="ORF">DRY71_01810</name>
</gene>
<dbReference type="EMBL" id="AAGUYM010000002">
    <property type="protein sequence ID" value="EBS2691521.1"/>
    <property type="molecule type" value="Genomic_DNA"/>
</dbReference>
<sequence>MDYSKISRDELISLVRAVYEYKDETLASNYFNKIAAKNDFIDRIKEEISRLPTHKNGDVKDDITYNQYGENDGVESEHTFKKRTLALIQKLTQEAEDSPYLSKDKKTGILKSLYMNIRGMEMSDEDDIVFERWATGFRTWYVLPAIDKVRDYPVFEDKQNVSLYKKREIISESSTALSIKRRKFL</sequence>
<reference evidence="1" key="1">
    <citation type="submission" date="2018-07" db="EMBL/GenBank/DDBJ databases">
        <authorList>
            <person name="Ashton P.M."/>
            <person name="Dallman T."/>
            <person name="Nair S."/>
            <person name="De Pinna E."/>
            <person name="Peters T."/>
            <person name="Grant K."/>
        </authorList>
    </citation>
    <scope>NUCLEOTIDE SEQUENCE [LARGE SCALE GENOMIC DNA]</scope>
    <source>
        <strain evidence="1">436933</strain>
    </source>
</reference>
<proteinExistence type="predicted"/>
<dbReference type="Proteomes" id="UP000839726">
    <property type="component" value="Unassembled WGS sequence"/>
</dbReference>